<dbReference type="Ensembl" id="ENSPMET00000001594.1">
    <property type="protein sequence ID" value="ENSPMEP00000008952.1"/>
    <property type="gene ID" value="ENSPMEG00000010769.1"/>
</dbReference>
<dbReference type="PANTHER" id="PTHR46013:SF4">
    <property type="entry name" value="B-CELL RECEPTOR CD22-RELATED"/>
    <property type="match status" value="1"/>
</dbReference>
<dbReference type="InterPro" id="IPR013783">
    <property type="entry name" value="Ig-like_fold"/>
</dbReference>
<feature type="region of interest" description="Disordered" evidence="1">
    <location>
        <begin position="445"/>
        <end position="543"/>
    </location>
</feature>
<dbReference type="InterPro" id="IPR003598">
    <property type="entry name" value="Ig_sub2"/>
</dbReference>
<keyword evidence="2" id="KW-0812">Transmembrane</keyword>
<keyword evidence="2" id="KW-0472">Membrane</keyword>
<feature type="domain" description="Ig-like" evidence="3">
    <location>
        <begin position="314"/>
        <end position="402"/>
    </location>
</feature>
<feature type="compositionally biased region" description="Polar residues" evidence="1">
    <location>
        <begin position="455"/>
        <end position="468"/>
    </location>
</feature>
<dbReference type="PANTHER" id="PTHR46013">
    <property type="entry name" value="VASCULAR CELL ADHESION MOLECULE 1"/>
    <property type="match status" value="1"/>
</dbReference>
<dbReference type="Pfam" id="PF13895">
    <property type="entry name" value="Ig_2"/>
    <property type="match status" value="2"/>
</dbReference>
<accession>A0A3B3X1M6</accession>
<dbReference type="SUPFAM" id="SSF48726">
    <property type="entry name" value="Immunoglobulin"/>
    <property type="match status" value="4"/>
</dbReference>
<dbReference type="InterPro" id="IPR036179">
    <property type="entry name" value="Ig-like_dom_sf"/>
</dbReference>
<evidence type="ECO:0000313" key="4">
    <source>
        <dbReference type="Ensembl" id="ENSPMEP00000008952.1"/>
    </source>
</evidence>
<keyword evidence="2" id="KW-1133">Transmembrane helix</keyword>
<dbReference type="InterPro" id="IPR003599">
    <property type="entry name" value="Ig_sub"/>
</dbReference>
<sequence>DNIFWIVFANELTLTVSYLVLKCYYFFYTEGVWSGTWGVTYENQCALRGTSVDLKCKYGYTLGNLITWVGWFKAQQVSNKLTQVPLSQLPSPPNHFKYIGDYRGNCNLRINNVQPLDQGAYYFNFAATLGSWTSDTYAFLSVRELTTVVEPSVAREGDAVRLTCKSGCPETRKINWFKDGRLVQRSQFQASREDAGSYFCAIQGEETVRSASVALSVHYAPTDVTLSVSPSRDVVRGSLVTLTCSSRANPPVARSGYRLYKDAAYVSSGQSHVISDVQPRHRGRYHCQAWNNISRSGSNLINSLAVYLDVWYQPMNVSVSVSPEHIVEGSGVNLTCISDANPAADNYTWYKRTEPTGSHSLVHVGSGQVLSLPSMEASHNGLYVCYVRNNLGEGNSTEVVLAMAAGQHGSQSLPILAGVGLLLIAALVAVLLLFWRKQRSEVDKKTHLVSRLHGGTSNPEEPTETVYSNIHVPPSSPPPVFDPYSSPASRGKNTPKSSEAEIIYTTVTVKPRDRSAAQHKNSRSKGREDGGSVIYASVVKSSR</sequence>
<evidence type="ECO:0000256" key="1">
    <source>
        <dbReference type="SAM" id="MobiDB-lite"/>
    </source>
</evidence>
<evidence type="ECO:0000259" key="3">
    <source>
        <dbReference type="PROSITE" id="PS50835"/>
    </source>
</evidence>
<dbReference type="InterPro" id="IPR007110">
    <property type="entry name" value="Ig-like_dom"/>
</dbReference>
<organism evidence="4 5">
    <name type="scientific">Poecilia mexicana</name>
    <dbReference type="NCBI Taxonomy" id="48701"/>
    <lineage>
        <taxon>Eukaryota</taxon>
        <taxon>Metazoa</taxon>
        <taxon>Chordata</taxon>
        <taxon>Craniata</taxon>
        <taxon>Vertebrata</taxon>
        <taxon>Euteleostomi</taxon>
        <taxon>Actinopterygii</taxon>
        <taxon>Neopterygii</taxon>
        <taxon>Teleostei</taxon>
        <taxon>Neoteleostei</taxon>
        <taxon>Acanthomorphata</taxon>
        <taxon>Ovalentaria</taxon>
        <taxon>Atherinomorphae</taxon>
        <taxon>Cyprinodontiformes</taxon>
        <taxon>Poeciliidae</taxon>
        <taxon>Poeciliinae</taxon>
        <taxon>Poecilia</taxon>
    </lineage>
</organism>
<evidence type="ECO:0000313" key="5">
    <source>
        <dbReference type="Proteomes" id="UP000261480"/>
    </source>
</evidence>
<dbReference type="SMART" id="SM00408">
    <property type="entry name" value="IGc2"/>
    <property type="match status" value="3"/>
</dbReference>
<dbReference type="STRING" id="48701.ENSPMEP00000008952"/>
<keyword evidence="5" id="KW-1185">Reference proteome</keyword>
<feature type="transmembrane region" description="Helical" evidence="2">
    <location>
        <begin position="413"/>
        <end position="435"/>
    </location>
</feature>
<reference evidence="4" key="1">
    <citation type="submission" date="2025-08" db="UniProtKB">
        <authorList>
            <consortium name="Ensembl"/>
        </authorList>
    </citation>
    <scope>IDENTIFICATION</scope>
</reference>
<name>A0A3B3X1M6_9TELE</name>
<dbReference type="PROSITE" id="PS50835">
    <property type="entry name" value="IG_LIKE"/>
    <property type="match status" value="3"/>
</dbReference>
<feature type="domain" description="Ig-like" evidence="3">
    <location>
        <begin position="221"/>
        <end position="305"/>
    </location>
</feature>
<dbReference type="Proteomes" id="UP000261480">
    <property type="component" value="Unplaced"/>
</dbReference>
<reference evidence="4" key="2">
    <citation type="submission" date="2025-09" db="UniProtKB">
        <authorList>
            <consortium name="Ensembl"/>
        </authorList>
    </citation>
    <scope>IDENTIFICATION</scope>
</reference>
<feature type="domain" description="Ig-like" evidence="3">
    <location>
        <begin position="143"/>
        <end position="216"/>
    </location>
</feature>
<dbReference type="AlphaFoldDB" id="A0A3B3X1M6"/>
<protein>
    <recommendedName>
        <fullName evidence="3">Ig-like domain-containing protein</fullName>
    </recommendedName>
</protein>
<proteinExistence type="predicted"/>
<dbReference type="Gene3D" id="2.60.40.10">
    <property type="entry name" value="Immunoglobulins"/>
    <property type="match status" value="4"/>
</dbReference>
<evidence type="ECO:0000256" key="2">
    <source>
        <dbReference type="SAM" id="Phobius"/>
    </source>
</evidence>
<dbReference type="SMART" id="SM00409">
    <property type="entry name" value="IG"/>
    <property type="match status" value="4"/>
</dbReference>
<dbReference type="Pfam" id="PF13927">
    <property type="entry name" value="Ig_3"/>
    <property type="match status" value="1"/>
</dbReference>